<dbReference type="InterPro" id="IPR025240">
    <property type="entry name" value="DUF4189"/>
</dbReference>
<organism evidence="2">
    <name type="scientific">Neisseria gonorrhoeae</name>
    <dbReference type="NCBI Taxonomy" id="485"/>
    <lineage>
        <taxon>Bacteria</taxon>
        <taxon>Pseudomonadati</taxon>
        <taxon>Pseudomonadota</taxon>
        <taxon>Betaproteobacteria</taxon>
        <taxon>Neisseriales</taxon>
        <taxon>Neisseriaceae</taxon>
        <taxon>Neisseria</taxon>
    </lineage>
</organism>
<gene>
    <name evidence="2" type="ORF">NCTC11421_01933</name>
</gene>
<proteinExistence type="predicted"/>
<dbReference type="AlphaFoldDB" id="A0A378VYC0"/>
<dbReference type="EMBL" id="UGRI01000001">
    <property type="protein sequence ID" value="SUA23943.1"/>
    <property type="molecule type" value="Genomic_DNA"/>
</dbReference>
<dbReference type="Pfam" id="PF13827">
    <property type="entry name" value="DUF4189"/>
    <property type="match status" value="1"/>
</dbReference>
<reference evidence="2" key="1">
    <citation type="submission" date="2018-06" db="EMBL/GenBank/DDBJ databases">
        <authorList>
            <consortium name="Pathogen Informatics"/>
            <person name="Doyle S."/>
        </authorList>
    </citation>
    <scope>NUCLEOTIDE SEQUENCE [LARGE SCALE GENOMIC DNA]</scope>
    <source>
        <strain evidence="2">NCTC11421</strain>
    </source>
</reference>
<feature type="domain" description="DUF4189" evidence="1">
    <location>
        <begin position="36"/>
        <end position="154"/>
    </location>
</feature>
<protein>
    <recommendedName>
        <fullName evidence="1">DUF4189 domain-containing protein</fullName>
    </recommendedName>
</protein>
<name>A0A378VYC0_NEIGO</name>
<sequence length="172" mass="18504">MQQNLEEPSGIYHDEKILAVSALCLMTAAAQAADTYGYLAVWQNPQDANDVLQVKTTKEDSAKSEAFAELEAFCKGQDTLAGIAEDEPTGCRSVVSLNNTCVSLAYPKALGAMRVENAVVITSPRFTSVHQVALNQCIKKYGAQGQCGLETVYCTSSSYYGGAVRSLIQHLK</sequence>
<accession>A0A378VYC0</accession>
<evidence type="ECO:0000259" key="1">
    <source>
        <dbReference type="Pfam" id="PF13827"/>
    </source>
</evidence>
<evidence type="ECO:0000313" key="2">
    <source>
        <dbReference type="EMBL" id="SUA23943.1"/>
    </source>
</evidence>